<keyword evidence="10" id="KW-0472">Membrane</keyword>
<sequence length="403" mass="42141">MPVLLGQALLQRLRGRLEAGALAERLGARGAGPVDLWLHGASNGELTSARWVVERMLALRPDLRIVVTCNSGTARRMVAGWALPRVAVRLAPFDTPSAVARFRKAWSPRALICLENELWPERITQMAGVGPVIFLGARMSEGSARNWGRVAPGLMAAMLGQVTLLSAQDAGSEARFRALGLPARALGPRLMLKARAGATTGVDLPFAPVAARARTVLAASTHPGEEGPILRAFAKAKAAGAVDLLILAPRHPRRGAEIAALIAAEVLTMARRSEGQAPGAETAVYLADTLGEMPFWYAMAGITVIGGTFGDAGGHTPYEPGQQGSCILHGPNVANFAEVFAALDTAGAAVPVTEESLATVLTTLPEDRQAELAAAATRVLQPQDEGALISALMAALPPDQPRG</sequence>
<feature type="active site" description="Proton acceptor" evidence="8">
    <location>
        <position position="45"/>
    </location>
</feature>
<dbReference type="AlphaFoldDB" id="A0A918IX98"/>
<dbReference type="PANTHER" id="PTHR42755:SF1">
    <property type="entry name" value="3-DEOXY-D-MANNO-OCTULOSONIC ACID TRANSFERASE, MITOCHONDRIAL-RELATED"/>
    <property type="match status" value="1"/>
</dbReference>
<gene>
    <name evidence="12" type="primary">kdtA1</name>
    <name evidence="12" type="ORF">GCM10011452_26240</name>
</gene>
<evidence type="ECO:0000256" key="5">
    <source>
        <dbReference type="ARBA" id="ARBA00022679"/>
    </source>
</evidence>
<proteinExistence type="inferred from homology"/>
<dbReference type="Gene3D" id="3.40.50.2000">
    <property type="entry name" value="Glycogen Phosphorylase B"/>
    <property type="match status" value="1"/>
</dbReference>
<dbReference type="GO" id="GO:0043842">
    <property type="term" value="F:Kdo transferase activity"/>
    <property type="evidence" value="ECO:0007669"/>
    <property type="project" value="UniProtKB-EC"/>
</dbReference>
<feature type="site" description="Transition state stabilizer" evidence="9">
    <location>
        <position position="115"/>
    </location>
</feature>
<dbReference type="InterPro" id="IPR039901">
    <property type="entry name" value="Kdotransferase"/>
</dbReference>
<reference evidence="12" key="2">
    <citation type="submission" date="2020-09" db="EMBL/GenBank/DDBJ databases">
        <authorList>
            <person name="Sun Q."/>
            <person name="Kim S."/>
        </authorList>
    </citation>
    <scope>NUCLEOTIDE SEQUENCE</scope>
    <source>
        <strain evidence="12">KCTC 23714</strain>
    </source>
</reference>
<comment type="catalytic activity">
    <reaction evidence="7 10">
        <text>lipid IVA (E. coli) + CMP-3-deoxy-beta-D-manno-octulosonate = alpha-Kdo-(2-&gt;6)-lipid IVA (E. coli) + CMP + H(+)</text>
        <dbReference type="Rhea" id="RHEA:28066"/>
        <dbReference type="ChEBI" id="CHEBI:15378"/>
        <dbReference type="ChEBI" id="CHEBI:58603"/>
        <dbReference type="ChEBI" id="CHEBI:60364"/>
        <dbReference type="ChEBI" id="CHEBI:60377"/>
        <dbReference type="ChEBI" id="CHEBI:85987"/>
        <dbReference type="EC" id="2.4.99.12"/>
    </reaction>
</comment>
<feature type="site" description="Transition state stabilizer" evidence="9">
    <location>
        <position position="193"/>
    </location>
</feature>
<keyword evidence="10" id="KW-1003">Cell membrane</keyword>
<evidence type="ECO:0000256" key="10">
    <source>
        <dbReference type="RuleBase" id="RU365103"/>
    </source>
</evidence>
<dbReference type="InterPro" id="IPR038107">
    <property type="entry name" value="Glycos_transf_N_sf"/>
</dbReference>
<evidence type="ECO:0000256" key="6">
    <source>
        <dbReference type="ARBA" id="ARBA00031445"/>
    </source>
</evidence>
<evidence type="ECO:0000256" key="4">
    <source>
        <dbReference type="ARBA" id="ARBA00019077"/>
    </source>
</evidence>
<evidence type="ECO:0000256" key="3">
    <source>
        <dbReference type="ARBA" id="ARBA00012621"/>
    </source>
</evidence>
<comment type="function">
    <text evidence="1 10">Involved in lipopolysaccharide (LPS) biosynthesis. Catalyzes the transfer of 3-deoxy-D-manno-octulosonate (Kdo) residue(s) from CMP-Kdo to lipid IV(A), the tetraacyldisaccharide-1,4'-bisphosphate precursor of lipid A.</text>
</comment>
<evidence type="ECO:0000256" key="8">
    <source>
        <dbReference type="PIRSR" id="PIRSR639901-1"/>
    </source>
</evidence>
<keyword evidence="13" id="KW-1185">Reference proteome</keyword>
<evidence type="ECO:0000256" key="1">
    <source>
        <dbReference type="ARBA" id="ARBA00003394"/>
    </source>
</evidence>
<evidence type="ECO:0000256" key="2">
    <source>
        <dbReference type="ARBA" id="ARBA00004713"/>
    </source>
</evidence>
<dbReference type="InterPro" id="IPR007507">
    <property type="entry name" value="Glycos_transf_N"/>
</dbReference>
<dbReference type="Proteomes" id="UP000628984">
    <property type="component" value="Unassembled WGS sequence"/>
</dbReference>
<dbReference type="EMBL" id="BMYQ01000008">
    <property type="protein sequence ID" value="GGW36498.1"/>
    <property type="molecule type" value="Genomic_DNA"/>
</dbReference>
<reference evidence="12" key="1">
    <citation type="journal article" date="2014" name="Int. J. Syst. Evol. Microbiol.">
        <title>Complete genome sequence of Corynebacterium casei LMG S-19264T (=DSM 44701T), isolated from a smear-ripened cheese.</title>
        <authorList>
            <consortium name="US DOE Joint Genome Institute (JGI-PGF)"/>
            <person name="Walter F."/>
            <person name="Albersmeier A."/>
            <person name="Kalinowski J."/>
            <person name="Ruckert C."/>
        </authorList>
    </citation>
    <scope>NUCLEOTIDE SEQUENCE</scope>
    <source>
        <strain evidence="12">KCTC 23714</strain>
    </source>
</reference>
<comment type="subcellular location">
    <subcellularLocation>
        <location evidence="10">Cell membrane</location>
    </subcellularLocation>
</comment>
<evidence type="ECO:0000313" key="12">
    <source>
        <dbReference type="EMBL" id="GGW36498.1"/>
    </source>
</evidence>
<dbReference type="Gene3D" id="3.40.50.11720">
    <property type="entry name" value="3-Deoxy-D-manno-octulosonic-acid transferase, N-terminal domain"/>
    <property type="match status" value="1"/>
</dbReference>
<dbReference type="GO" id="GO:0009245">
    <property type="term" value="P:lipid A biosynthetic process"/>
    <property type="evidence" value="ECO:0007669"/>
    <property type="project" value="TreeGrafter"/>
</dbReference>
<comment type="pathway">
    <text evidence="2 10">Bacterial outer membrane biogenesis; LPS core biosynthesis.</text>
</comment>
<organism evidence="12 13">
    <name type="scientific">Gemmobacter lanyuensis</name>
    <dbReference type="NCBI Taxonomy" id="1054497"/>
    <lineage>
        <taxon>Bacteria</taxon>
        <taxon>Pseudomonadati</taxon>
        <taxon>Pseudomonadota</taxon>
        <taxon>Alphaproteobacteria</taxon>
        <taxon>Rhodobacterales</taxon>
        <taxon>Paracoccaceae</taxon>
        <taxon>Gemmobacter</taxon>
    </lineage>
</organism>
<dbReference type="EC" id="2.4.99.12" evidence="3 10"/>
<protein>
    <recommendedName>
        <fullName evidence="4 10">3-deoxy-D-manno-octulosonic acid transferase</fullName>
        <shortName evidence="10">Kdo transferase</shortName>
        <ecNumber evidence="3 10">2.4.99.12</ecNumber>
    </recommendedName>
    <alternativeName>
        <fullName evidence="6 10">Lipid IV(A) 3-deoxy-D-manno-octulosonic acid transferase</fullName>
    </alternativeName>
</protein>
<keyword evidence="5 10" id="KW-0808">Transferase</keyword>
<evidence type="ECO:0000256" key="9">
    <source>
        <dbReference type="PIRSR" id="PIRSR639901-2"/>
    </source>
</evidence>
<evidence type="ECO:0000259" key="11">
    <source>
        <dbReference type="Pfam" id="PF04413"/>
    </source>
</evidence>
<dbReference type="PANTHER" id="PTHR42755">
    <property type="entry name" value="3-DEOXY-MANNO-OCTULOSONATE CYTIDYLYLTRANSFERASE"/>
    <property type="match status" value="1"/>
</dbReference>
<accession>A0A918IX98</accession>
<comment type="caution">
    <text evidence="12">The sequence shown here is derived from an EMBL/GenBank/DDBJ whole genome shotgun (WGS) entry which is preliminary data.</text>
</comment>
<keyword evidence="10" id="KW-0448">Lipopolysaccharide biosynthesis</keyword>
<evidence type="ECO:0000313" key="13">
    <source>
        <dbReference type="Proteomes" id="UP000628984"/>
    </source>
</evidence>
<comment type="similarity">
    <text evidence="10">Belongs to the glycosyltransferase group 1 family.</text>
</comment>
<evidence type="ECO:0000256" key="7">
    <source>
        <dbReference type="ARBA" id="ARBA00049183"/>
    </source>
</evidence>
<dbReference type="GO" id="GO:0009244">
    <property type="term" value="P:lipopolysaccharide core region biosynthetic process"/>
    <property type="evidence" value="ECO:0007669"/>
    <property type="project" value="UniProtKB-UniRule"/>
</dbReference>
<name>A0A918IX98_9RHOB</name>
<dbReference type="GO" id="GO:0005886">
    <property type="term" value="C:plasma membrane"/>
    <property type="evidence" value="ECO:0007669"/>
    <property type="project" value="UniProtKB-SubCell"/>
</dbReference>
<dbReference type="Pfam" id="PF04413">
    <property type="entry name" value="Glycos_transf_N"/>
    <property type="match status" value="1"/>
</dbReference>
<feature type="domain" description="3-deoxy-D-manno-octulosonic-acid transferase N-terminal" evidence="11">
    <location>
        <begin position="22"/>
        <end position="184"/>
    </location>
</feature>